<dbReference type="InterPro" id="IPR013189">
    <property type="entry name" value="Glyco_hydro_32_C"/>
</dbReference>
<comment type="similarity">
    <text evidence="1 5">Belongs to the glycosyl hydrolase 32 family.</text>
</comment>
<evidence type="ECO:0000256" key="4">
    <source>
        <dbReference type="ARBA" id="ARBA00023295"/>
    </source>
</evidence>
<dbReference type="Pfam" id="PF08244">
    <property type="entry name" value="Glyco_hydro_32C"/>
    <property type="match status" value="1"/>
</dbReference>
<dbReference type="SUPFAM" id="SSF75005">
    <property type="entry name" value="Arabinanase/levansucrase/invertase"/>
    <property type="match status" value="1"/>
</dbReference>
<dbReference type="InterPro" id="IPR001362">
    <property type="entry name" value="Glyco_hydro_32"/>
</dbReference>
<organism evidence="8">
    <name type="scientific">Lolium perenne</name>
    <name type="common">Perennial ryegrass</name>
    <dbReference type="NCBI Taxonomy" id="4522"/>
    <lineage>
        <taxon>Eukaryota</taxon>
        <taxon>Viridiplantae</taxon>
        <taxon>Streptophyta</taxon>
        <taxon>Embryophyta</taxon>
        <taxon>Tracheophyta</taxon>
        <taxon>Spermatophyta</taxon>
        <taxon>Magnoliopsida</taxon>
        <taxon>Liliopsida</taxon>
        <taxon>Poales</taxon>
        <taxon>Poaceae</taxon>
        <taxon>BOP clade</taxon>
        <taxon>Pooideae</taxon>
        <taxon>Poodae</taxon>
        <taxon>Poeae</taxon>
        <taxon>Poeae Chloroplast Group 2 (Poeae type)</taxon>
        <taxon>Loliodinae</taxon>
        <taxon>Loliinae</taxon>
        <taxon>Lolium</taxon>
    </lineage>
</organism>
<dbReference type="GO" id="GO:0005975">
    <property type="term" value="P:carbohydrate metabolic process"/>
    <property type="evidence" value="ECO:0007669"/>
    <property type="project" value="InterPro"/>
</dbReference>
<reference evidence="8" key="1">
    <citation type="journal article" date="2005" name="Plant Biotechnol. J.">
        <title>Molecular genetics of fructan metabolism in perennial ryegrass.</title>
        <authorList>
            <person name="Chalmers J."/>
            <person name="Lidgett A."/>
            <person name="Cummings N."/>
            <person name="Cao Y."/>
            <person name="Forster J."/>
            <person name="Spangenberg G."/>
        </authorList>
    </citation>
    <scope>NUCLEOTIDE SEQUENCE</scope>
</reference>
<dbReference type="CAZy" id="GH32">
    <property type="family name" value="Glycoside Hydrolase Family 32"/>
</dbReference>
<dbReference type="InterPro" id="IPR023296">
    <property type="entry name" value="Glyco_hydro_beta-prop_sf"/>
</dbReference>
<dbReference type="EMBL" id="DQ073970">
    <property type="protein sequence ID" value="AAZ29516.1"/>
    <property type="molecule type" value="mRNA"/>
</dbReference>
<dbReference type="InterPro" id="IPR013320">
    <property type="entry name" value="ConA-like_dom_sf"/>
</dbReference>
<accession>Q2QI09</accession>
<dbReference type="SUPFAM" id="SSF49899">
    <property type="entry name" value="Concanavalin A-like lectins/glucanases"/>
    <property type="match status" value="1"/>
</dbReference>
<dbReference type="Gene3D" id="2.115.10.20">
    <property type="entry name" value="Glycosyl hydrolase domain, family 43"/>
    <property type="match status" value="1"/>
</dbReference>
<keyword evidence="8" id="KW-0808">Transferase</keyword>
<proteinExistence type="evidence at transcript level"/>
<keyword evidence="2 5" id="KW-0378">Hydrolase</keyword>
<evidence type="ECO:0000313" key="8">
    <source>
        <dbReference type="EMBL" id="AAZ29516.1"/>
    </source>
</evidence>
<keyword evidence="4 5" id="KW-0326">Glycosidase</keyword>
<evidence type="ECO:0000259" key="6">
    <source>
        <dbReference type="Pfam" id="PF00251"/>
    </source>
</evidence>
<dbReference type="Pfam" id="PF00251">
    <property type="entry name" value="Glyco_hydro_32N"/>
    <property type="match status" value="1"/>
</dbReference>
<evidence type="ECO:0000256" key="5">
    <source>
        <dbReference type="RuleBase" id="RU362110"/>
    </source>
</evidence>
<dbReference type="GO" id="GO:0016740">
    <property type="term" value="F:transferase activity"/>
    <property type="evidence" value="ECO:0007669"/>
    <property type="project" value="UniProtKB-KW"/>
</dbReference>
<feature type="domain" description="Glycosyl hydrolase family 32 N-terminal" evidence="6">
    <location>
        <begin position="133"/>
        <end position="450"/>
    </location>
</feature>
<keyword evidence="3" id="KW-0325">Glycoprotein</keyword>
<evidence type="ECO:0000256" key="2">
    <source>
        <dbReference type="ARBA" id="ARBA00022801"/>
    </source>
</evidence>
<protein>
    <submittedName>
        <fullName evidence="8">Fructosyltransferase-like protein</fullName>
    </submittedName>
</protein>
<dbReference type="PANTHER" id="PTHR31953">
    <property type="entry name" value="BETA-FRUCTOFURANOSIDASE, INSOLUBLE ISOENZYME CWINV1-RELATED"/>
    <property type="match status" value="1"/>
</dbReference>
<dbReference type="AlphaFoldDB" id="Q2QI09"/>
<dbReference type="CDD" id="cd18624">
    <property type="entry name" value="GH32_Fruct1-like"/>
    <property type="match status" value="1"/>
</dbReference>
<evidence type="ECO:0000256" key="3">
    <source>
        <dbReference type="ARBA" id="ARBA00023180"/>
    </source>
</evidence>
<dbReference type="Gene3D" id="2.60.120.560">
    <property type="entry name" value="Exo-inulinase, domain 1"/>
    <property type="match status" value="1"/>
</dbReference>
<dbReference type="SMART" id="SM00640">
    <property type="entry name" value="Glyco_32"/>
    <property type="match status" value="1"/>
</dbReference>
<dbReference type="InterPro" id="IPR013148">
    <property type="entry name" value="Glyco_hydro_32_N"/>
</dbReference>
<evidence type="ECO:0000256" key="1">
    <source>
        <dbReference type="ARBA" id="ARBA00009902"/>
    </source>
</evidence>
<feature type="domain" description="Glycosyl hydrolase family 32 C-terminal" evidence="7">
    <location>
        <begin position="455"/>
        <end position="645"/>
    </location>
</feature>
<evidence type="ECO:0000259" key="7">
    <source>
        <dbReference type="Pfam" id="PF08244"/>
    </source>
</evidence>
<dbReference type="InterPro" id="IPR050551">
    <property type="entry name" value="Fructan_Metab_Enzymes"/>
</dbReference>
<name>Q2QI09_LOLPR</name>
<sequence length="653" mass="72308">MVADSQACIYPVLMVHTEAGPTNQPRHRPTINHARSSRVRSSIHQLSSIFSNTMKSRATPPRLIQCVSLHLHRTSGGATRWRACTTTVLAVGVLAHALAGAGEIMAWWLGAGKGADGFPWTSAMLQWQRTGFHFQPEKNFMSDPSGPVYYRGWYHLFYQYNPEGTVGANITWGHAVSRDLVHWRHLPLAMLPDRWYDINGVWTGSATMLPNGTLTMLYTGSTNASTQVQCLAVPANPNDSLLRNWTKHPANPVLLPPPGIGDKDFRDPTTAWFHKSDSTWHIAIGSKDDHGHSGIAITYKTKDFVSYELIPGFLHRVESTGMWECVDFYPVGSRDQDAENSSEELLYVMKASMDDHRHDCYALGRYDAEANIWTPVDPEADVGIGLRYDWGRFFASKTFYDPAKRRRVLLGYVAEADSELADVAKGWACLSIPRTVALDEKTRMNLLQWPVEEIETLRLNTIDLGNITIGTGSIFPLPLRQATQLDMEASFRLDASAIAAFNEVDVSYNCSTSGGAASRGTLGPFGLLVLTTADSRSEQMAVYFYVSKSIDGTLQTSFCHDESRSSRAWDVVKRVVGSTVPVLHGEALSVRVLVDHSIVESFAMGGRSTVTSRVYPTEAIYEAARAYVFNNATGSTVTVERLVVHDMDSAFIK</sequence>
<dbReference type="GO" id="GO:0004553">
    <property type="term" value="F:hydrolase activity, hydrolyzing O-glycosyl compounds"/>
    <property type="evidence" value="ECO:0007669"/>
    <property type="project" value="InterPro"/>
</dbReference>